<keyword evidence="2" id="KW-1185">Reference proteome</keyword>
<dbReference type="STRING" id="349521.HCH_06426"/>
<dbReference type="EMBL" id="CP000155">
    <property type="protein sequence ID" value="ABC33071.1"/>
    <property type="molecule type" value="Genomic_DNA"/>
</dbReference>
<dbReference type="AlphaFoldDB" id="Q2S8F3"/>
<evidence type="ECO:0000313" key="2">
    <source>
        <dbReference type="Proteomes" id="UP000000238"/>
    </source>
</evidence>
<dbReference type="HOGENOM" id="CLU_3382148_0_0_6"/>
<protein>
    <submittedName>
        <fullName evidence="1">Uncharacterized protein</fullName>
    </submittedName>
</protein>
<proteinExistence type="predicted"/>
<gene>
    <name evidence="1" type="ordered locus">HCH_06426</name>
</gene>
<evidence type="ECO:0000313" key="1">
    <source>
        <dbReference type="EMBL" id="ABC33071.1"/>
    </source>
</evidence>
<name>Q2S8F3_HAHCH</name>
<accession>Q2S8F3</accession>
<dbReference type="KEGG" id="hch:HCH_06426"/>
<reference evidence="1 2" key="1">
    <citation type="journal article" date="2005" name="Nucleic Acids Res.">
        <title>Genomic blueprint of Hahella chejuensis, a marine microbe producing an algicidal agent.</title>
        <authorList>
            <person name="Jeong H."/>
            <person name="Yim J.H."/>
            <person name="Lee C."/>
            <person name="Choi S.-H."/>
            <person name="Park Y.K."/>
            <person name="Yoon S.H."/>
            <person name="Hur C.-G."/>
            <person name="Kang H.-Y."/>
            <person name="Kim D."/>
            <person name="Lee H.H."/>
            <person name="Park K.H."/>
            <person name="Park S.-H."/>
            <person name="Park H.-S."/>
            <person name="Lee H.K."/>
            <person name="Oh T.K."/>
            <person name="Kim J.F."/>
        </authorList>
    </citation>
    <scope>NUCLEOTIDE SEQUENCE [LARGE SCALE GENOMIC DNA]</scope>
    <source>
        <strain evidence="1 2">KCTC 2396</strain>
    </source>
</reference>
<organism evidence="1 2">
    <name type="scientific">Hahella chejuensis (strain KCTC 2396)</name>
    <dbReference type="NCBI Taxonomy" id="349521"/>
    <lineage>
        <taxon>Bacteria</taxon>
        <taxon>Pseudomonadati</taxon>
        <taxon>Pseudomonadota</taxon>
        <taxon>Gammaproteobacteria</taxon>
        <taxon>Oceanospirillales</taxon>
        <taxon>Hahellaceae</taxon>
        <taxon>Hahella</taxon>
    </lineage>
</organism>
<dbReference type="Proteomes" id="UP000000238">
    <property type="component" value="Chromosome"/>
</dbReference>
<sequence length="33" mass="3554">MTGIELRHGLLMAGKKLGGILSDIRSLVDNECL</sequence>